<evidence type="ECO:0000313" key="1">
    <source>
        <dbReference type="EMBL" id="CAG9331675.1"/>
    </source>
</evidence>
<dbReference type="Proteomes" id="UP001162131">
    <property type="component" value="Unassembled WGS sequence"/>
</dbReference>
<keyword evidence="2" id="KW-1185">Reference proteome</keyword>
<gene>
    <name evidence="1" type="ORF">BSTOLATCC_MIC53739</name>
</gene>
<proteinExistence type="predicted"/>
<evidence type="ECO:0000313" key="2">
    <source>
        <dbReference type="Proteomes" id="UP001162131"/>
    </source>
</evidence>
<name>A0AAU9KCL3_9CILI</name>
<reference evidence="1" key="1">
    <citation type="submission" date="2021-09" db="EMBL/GenBank/DDBJ databases">
        <authorList>
            <consortium name="AG Swart"/>
            <person name="Singh M."/>
            <person name="Singh A."/>
            <person name="Seah K."/>
            <person name="Emmerich C."/>
        </authorList>
    </citation>
    <scope>NUCLEOTIDE SEQUENCE</scope>
    <source>
        <strain evidence="1">ATCC30299</strain>
    </source>
</reference>
<dbReference type="AlphaFoldDB" id="A0AAU9KCL3"/>
<protein>
    <submittedName>
        <fullName evidence="1">Uncharacterized protein</fullName>
    </submittedName>
</protein>
<comment type="caution">
    <text evidence="1">The sequence shown here is derived from an EMBL/GenBank/DDBJ whole genome shotgun (WGS) entry which is preliminary data.</text>
</comment>
<dbReference type="EMBL" id="CAJZBQ010000053">
    <property type="protein sequence ID" value="CAG9331675.1"/>
    <property type="molecule type" value="Genomic_DNA"/>
</dbReference>
<sequence length="318" mass="36280">MEPQVTIRIRLEDEEPNTLKEVPISFEELLSAVYRTTGAVQFTVKFRDVVIKNDSDLFTAYLENKEDSIEFLVDENLQSTGYLGSAVDNVSQHLKSSGPAQKVTVTNGTIEQADLIRVIDEMTNVAQRKLVESNKNFMALRQQFYETDENKWKAVVYQQLQEQEGILMRITGEVCHSYGLNPEIFQNSCRKHATVPEVGRALEEMAVKTLQGNVEIPESLTKEKMREVMEYICSYLDDYLNSHPPRSGEDFILFKIREGDEIMKKYGYDENEIAQGLVKYGIDTEAEWADIRDRLNAVMARVFPPQMMGGMPGMGMGF</sequence>
<organism evidence="1 2">
    <name type="scientific">Blepharisma stoltei</name>
    <dbReference type="NCBI Taxonomy" id="1481888"/>
    <lineage>
        <taxon>Eukaryota</taxon>
        <taxon>Sar</taxon>
        <taxon>Alveolata</taxon>
        <taxon>Ciliophora</taxon>
        <taxon>Postciliodesmatophora</taxon>
        <taxon>Heterotrichea</taxon>
        <taxon>Heterotrichida</taxon>
        <taxon>Blepharismidae</taxon>
        <taxon>Blepharisma</taxon>
    </lineage>
</organism>
<accession>A0AAU9KCL3</accession>